<dbReference type="AlphaFoldDB" id="A0A9K3KR47"/>
<keyword evidence="1" id="KW-0812">Transmembrane</keyword>
<reference evidence="2" key="1">
    <citation type="journal article" date="2021" name="Sci. Rep.">
        <title>Diploid genomic architecture of Nitzschia inconspicua, an elite biomass production diatom.</title>
        <authorList>
            <person name="Oliver A."/>
            <person name="Podell S."/>
            <person name="Pinowska A."/>
            <person name="Traller J.C."/>
            <person name="Smith S.R."/>
            <person name="McClure R."/>
            <person name="Beliaev A."/>
            <person name="Bohutskyi P."/>
            <person name="Hill E.A."/>
            <person name="Rabines A."/>
            <person name="Zheng H."/>
            <person name="Allen L.Z."/>
            <person name="Kuo A."/>
            <person name="Grigoriev I.V."/>
            <person name="Allen A.E."/>
            <person name="Hazlebeck D."/>
            <person name="Allen E.E."/>
        </authorList>
    </citation>
    <scope>NUCLEOTIDE SEQUENCE</scope>
    <source>
        <strain evidence="2">Hildebrandi</strain>
    </source>
</reference>
<keyword evidence="3" id="KW-1185">Reference proteome</keyword>
<sequence>MVSNACGHTDERLDSSLDRSHNRLSRIKSKNLEEFSQSLLQLVRRGFRLYSIPSTCSTDMSTTISARIGRGDDEDVIFPSLCWYVPQKYTRCWLFMHGRVATKWEVGQLQSFEIRQPVVTPRQNEKSKSTTTTHLSQYHLSSHIFCFGISILVTQFNFLWSSTSIFSPRFVDHLSPDL</sequence>
<feature type="transmembrane region" description="Helical" evidence="1">
    <location>
        <begin position="140"/>
        <end position="160"/>
    </location>
</feature>
<organism evidence="2 3">
    <name type="scientific">Nitzschia inconspicua</name>
    <dbReference type="NCBI Taxonomy" id="303405"/>
    <lineage>
        <taxon>Eukaryota</taxon>
        <taxon>Sar</taxon>
        <taxon>Stramenopiles</taxon>
        <taxon>Ochrophyta</taxon>
        <taxon>Bacillariophyta</taxon>
        <taxon>Bacillariophyceae</taxon>
        <taxon>Bacillariophycidae</taxon>
        <taxon>Bacillariales</taxon>
        <taxon>Bacillariaceae</taxon>
        <taxon>Nitzschia</taxon>
    </lineage>
</organism>
<comment type="caution">
    <text evidence="2">The sequence shown here is derived from an EMBL/GenBank/DDBJ whole genome shotgun (WGS) entry which is preliminary data.</text>
</comment>
<gene>
    <name evidence="2" type="ORF">IV203_016315</name>
</gene>
<reference evidence="2" key="2">
    <citation type="submission" date="2021-04" db="EMBL/GenBank/DDBJ databases">
        <authorList>
            <person name="Podell S."/>
        </authorList>
    </citation>
    <scope>NUCLEOTIDE SEQUENCE</scope>
    <source>
        <strain evidence="2">Hildebrandi</strain>
    </source>
</reference>
<keyword evidence="1" id="KW-1133">Transmembrane helix</keyword>
<evidence type="ECO:0000313" key="3">
    <source>
        <dbReference type="Proteomes" id="UP000693970"/>
    </source>
</evidence>
<accession>A0A9K3KR47</accession>
<evidence type="ECO:0000313" key="2">
    <source>
        <dbReference type="EMBL" id="KAG7347610.1"/>
    </source>
</evidence>
<protein>
    <submittedName>
        <fullName evidence="2">Uncharacterized protein</fullName>
    </submittedName>
</protein>
<dbReference type="Proteomes" id="UP000693970">
    <property type="component" value="Unassembled WGS sequence"/>
</dbReference>
<evidence type="ECO:0000256" key="1">
    <source>
        <dbReference type="SAM" id="Phobius"/>
    </source>
</evidence>
<dbReference type="EMBL" id="JAGRRH010000020">
    <property type="protein sequence ID" value="KAG7347610.1"/>
    <property type="molecule type" value="Genomic_DNA"/>
</dbReference>
<proteinExistence type="predicted"/>
<name>A0A9K3KR47_9STRA</name>
<keyword evidence="1" id="KW-0472">Membrane</keyword>